<dbReference type="Gene3D" id="3.30.70.100">
    <property type="match status" value="1"/>
</dbReference>
<dbReference type="InterPro" id="IPR007024">
    <property type="entry name" value="BLUF_domain"/>
</dbReference>
<dbReference type="EMBL" id="BAABGZ010000072">
    <property type="protein sequence ID" value="GAA4364866.1"/>
    <property type="molecule type" value="Genomic_DNA"/>
</dbReference>
<evidence type="ECO:0000313" key="3">
    <source>
        <dbReference type="Proteomes" id="UP001501153"/>
    </source>
</evidence>
<evidence type="ECO:0000259" key="1">
    <source>
        <dbReference type="PROSITE" id="PS50925"/>
    </source>
</evidence>
<proteinExistence type="predicted"/>
<dbReference type="SUPFAM" id="SSF54975">
    <property type="entry name" value="Acylphosphatase/BLUF domain-like"/>
    <property type="match status" value="1"/>
</dbReference>
<sequence>MQHTGLRLVATGFVIRPNLGFYMQPFHLIYRSTATRALNAAEMAALLRKAREFNKANRITGILLYTPGQYMQVLEGERQEVEALYASICRDERHRQVLCLTQGATPRRVFPTWSMGFLATSATEFDRLAGHVDPGRPIGQLRRLHSTGPGLLALLQEFAMAQIVQF</sequence>
<gene>
    <name evidence="2" type="ORF">GCM10023185_34720</name>
</gene>
<evidence type="ECO:0000313" key="2">
    <source>
        <dbReference type="EMBL" id="GAA4364866.1"/>
    </source>
</evidence>
<dbReference type="InterPro" id="IPR036046">
    <property type="entry name" value="Acylphosphatase-like_dom_sf"/>
</dbReference>
<protein>
    <recommendedName>
        <fullName evidence="1">BLUF domain-containing protein</fullName>
    </recommendedName>
</protein>
<dbReference type="PROSITE" id="PS50925">
    <property type="entry name" value="BLUF"/>
    <property type="match status" value="1"/>
</dbReference>
<accession>A0ABP8IP41</accession>
<feature type="domain" description="BLUF" evidence="1">
    <location>
        <begin position="25"/>
        <end position="116"/>
    </location>
</feature>
<dbReference type="SMART" id="SM01034">
    <property type="entry name" value="BLUF"/>
    <property type="match status" value="1"/>
</dbReference>
<organism evidence="2 3">
    <name type="scientific">Hymenobacter saemangeumensis</name>
    <dbReference type="NCBI Taxonomy" id="1084522"/>
    <lineage>
        <taxon>Bacteria</taxon>
        <taxon>Pseudomonadati</taxon>
        <taxon>Bacteroidota</taxon>
        <taxon>Cytophagia</taxon>
        <taxon>Cytophagales</taxon>
        <taxon>Hymenobacteraceae</taxon>
        <taxon>Hymenobacter</taxon>
    </lineage>
</organism>
<keyword evidence="3" id="KW-1185">Reference proteome</keyword>
<dbReference type="Proteomes" id="UP001501153">
    <property type="component" value="Unassembled WGS sequence"/>
</dbReference>
<comment type="caution">
    <text evidence="2">The sequence shown here is derived from an EMBL/GenBank/DDBJ whole genome shotgun (WGS) entry which is preliminary data.</text>
</comment>
<dbReference type="Pfam" id="PF04940">
    <property type="entry name" value="BLUF"/>
    <property type="match status" value="1"/>
</dbReference>
<reference evidence="3" key="1">
    <citation type="journal article" date="2019" name="Int. J. Syst. Evol. Microbiol.">
        <title>The Global Catalogue of Microorganisms (GCM) 10K type strain sequencing project: providing services to taxonomists for standard genome sequencing and annotation.</title>
        <authorList>
            <consortium name="The Broad Institute Genomics Platform"/>
            <consortium name="The Broad Institute Genome Sequencing Center for Infectious Disease"/>
            <person name="Wu L."/>
            <person name="Ma J."/>
        </authorList>
    </citation>
    <scope>NUCLEOTIDE SEQUENCE [LARGE SCALE GENOMIC DNA]</scope>
    <source>
        <strain evidence="3">JCM 17923</strain>
    </source>
</reference>
<name>A0ABP8IP41_9BACT</name>